<dbReference type="RefSeq" id="WP_092844141.1">
    <property type="nucleotide sequence ID" value="NZ_FMAH01000002.1"/>
</dbReference>
<dbReference type="STRING" id="411945.GA0061102_1002269"/>
<feature type="transmembrane region" description="Helical" evidence="1">
    <location>
        <begin position="20"/>
        <end position="42"/>
    </location>
</feature>
<keyword evidence="1" id="KW-0812">Transmembrane</keyword>
<name>A0A1C3UB26_9HYPH</name>
<accession>A0A1C3UB26</accession>
<protein>
    <submittedName>
        <fullName evidence="3">Uncharacterized membrane protein</fullName>
    </submittedName>
</protein>
<dbReference type="AlphaFoldDB" id="A0A1C3UB26"/>
<keyword evidence="4" id="KW-1185">Reference proteome</keyword>
<dbReference type="InterPro" id="IPR028087">
    <property type="entry name" value="Tad_N"/>
</dbReference>
<proteinExistence type="predicted"/>
<reference evidence="4" key="1">
    <citation type="submission" date="2016-08" db="EMBL/GenBank/DDBJ databases">
        <authorList>
            <person name="Varghese N."/>
            <person name="Submissions Spin"/>
        </authorList>
    </citation>
    <scope>NUCLEOTIDE SEQUENCE [LARGE SCALE GENOMIC DNA]</scope>
    <source>
        <strain evidence="4">HAMBI 2971</strain>
    </source>
</reference>
<gene>
    <name evidence="3" type="ORF">GA0061102_1002269</name>
</gene>
<feature type="domain" description="Putative Flp pilus-assembly TadG-like N-terminal" evidence="2">
    <location>
        <begin position="16"/>
        <end position="62"/>
    </location>
</feature>
<dbReference type="Pfam" id="PF13400">
    <property type="entry name" value="Tad"/>
    <property type="match status" value="1"/>
</dbReference>
<evidence type="ECO:0000259" key="2">
    <source>
        <dbReference type="Pfam" id="PF13400"/>
    </source>
</evidence>
<evidence type="ECO:0000313" key="3">
    <source>
        <dbReference type="EMBL" id="SCB12615.1"/>
    </source>
</evidence>
<dbReference type="OrthoDB" id="7630116at2"/>
<organism evidence="3 4">
    <name type="scientific">Rhizobium miluonense</name>
    <dbReference type="NCBI Taxonomy" id="411945"/>
    <lineage>
        <taxon>Bacteria</taxon>
        <taxon>Pseudomonadati</taxon>
        <taxon>Pseudomonadota</taxon>
        <taxon>Alphaproteobacteria</taxon>
        <taxon>Hyphomicrobiales</taxon>
        <taxon>Rhizobiaceae</taxon>
        <taxon>Rhizobium/Agrobacterium group</taxon>
        <taxon>Rhizobium</taxon>
    </lineage>
</organism>
<keyword evidence="1" id="KW-0472">Membrane</keyword>
<sequence>MKEFLRRLAFCRDRRGNVAITTALVSPLILYCLGLGIDYGMMTLQQQRLQQLSDIGAITAASDITNANTALLNNLQSNGTTAALASGTSYLTSNGTISTASANSGQYETLANMVLGTYTADASIAPQSRFSSSGSAPYDSVRVTLTQQAVMPFASAFATAPTLSATGTASSERLAAFSIGSRLASLNGGILNQLLGSLLGTQISLNLVDYQSLISANVNLLSYLNLLATDLNLTAGSYNDLLATDVPYDKLLGALGKSTNLSPAVIRIINSLGKSLGTTKLTVKLQDILNLGPEGKNIIGTGPNLTSNISLMSFLSLTAMAANQQKQIAVDLGVALPSLATAKLTLAIGEMAQQTPSAAVGAPGTTIRTPQVRAAIEVSVTGLSAIAGLKLRVPLYVEVAPAEARLASITCVGGNMPNAVVGVDAVPGVAEIALGDVDTSAFVNFGTKPRVTQAAIIDSLLLRVLASAQIDIANMSPTRLTYQPSEISAGTIKTVSTRDITTSLVQSLLKNANISIQLLILTIGTPSGVLSGVADTLSAVTAPLDQLLYNLLGLLGIGIGQADIQVTDARCMQPVLVQ</sequence>
<dbReference type="EMBL" id="FMAH01000002">
    <property type="protein sequence ID" value="SCB12615.1"/>
    <property type="molecule type" value="Genomic_DNA"/>
</dbReference>
<dbReference type="Proteomes" id="UP000199435">
    <property type="component" value="Unassembled WGS sequence"/>
</dbReference>
<evidence type="ECO:0000256" key="1">
    <source>
        <dbReference type="SAM" id="Phobius"/>
    </source>
</evidence>
<evidence type="ECO:0000313" key="4">
    <source>
        <dbReference type="Proteomes" id="UP000199435"/>
    </source>
</evidence>
<keyword evidence="1" id="KW-1133">Transmembrane helix</keyword>